<proteinExistence type="predicted"/>
<dbReference type="Proteomes" id="UP001501455">
    <property type="component" value="Unassembled WGS sequence"/>
</dbReference>
<evidence type="ECO:0008006" key="3">
    <source>
        <dbReference type="Google" id="ProtNLM"/>
    </source>
</evidence>
<organism evidence="1 2">
    <name type="scientific">Streptomyces prasinosporus</name>
    <dbReference type="NCBI Taxonomy" id="68256"/>
    <lineage>
        <taxon>Bacteria</taxon>
        <taxon>Bacillati</taxon>
        <taxon>Actinomycetota</taxon>
        <taxon>Actinomycetes</taxon>
        <taxon>Kitasatosporales</taxon>
        <taxon>Streptomycetaceae</taxon>
        <taxon>Streptomyces</taxon>
        <taxon>Streptomyces albogriseolus group</taxon>
    </lineage>
</organism>
<comment type="caution">
    <text evidence="1">The sequence shown here is derived from an EMBL/GenBank/DDBJ whole genome shotgun (WGS) entry which is preliminary data.</text>
</comment>
<sequence length="452" mass="48478">MGTELYETATGRMLWGMTKAAEYAARWDLDKGMDVLALTEDERAGHLGRVVPGRLLRTPAWMPLTDGLEPYTPLVKSLRKAVVHRDAIAEFGYDWRLPVEHNAKLLADAVDRHLAAWRAHPACVDARDRAPDQRPAQIVLVAHSMGGLLTAALALIPGAVDEVRAVVTVGTPFHGAVKAMEILNSGRGMLGLPAKNLGRLARTLPGVHDLLPSYRCLDTGDDVVALTPGDVEGIGGDRELAREAFELHARLTKAVLPGHRIVEGTAQPTTQSLRIRDGVVEARHVGYDRHDDGELLRDGIGRLVEFDHGGDGTVYRYSTTHGDVDTYSVAQQHAALPVTSSVIDFARGLLTGARRGARLGGTDVGLALPDRVPVGTGFQVVVRTEQDPARVSCLVEDAGAEVLQAPVRRPVLMPVPGEDGVLGARVLLDRPGLYRVKVGGGGDPVTRLVMVA</sequence>
<evidence type="ECO:0000313" key="1">
    <source>
        <dbReference type="EMBL" id="GAA3501620.1"/>
    </source>
</evidence>
<evidence type="ECO:0000313" key="2">
    <source>
        <dbReference type="Proteomes" id="UP001501455"/>
    </source>
</evidence>
<dbReference type="Pfam" id="PF02450">
    <property type="entry name" value="LCAT"/>
    <property type="match status" value="1"/>
</dbReference>
<gene>
    <name evidence="1" type="ORF">GCM10019016_087270</name>
</gene>
<dbReference type="InterPro" id="IPR029058">
    <property type="entry name" value="AB_hydrolase_fold"/>
</dbReference>
<dbReference type="RefSeq" id="WP_345582604.1">
    <property type="nucleotide sequence ID" value="NZ_BAAAXF010000060.1"/>
</dbReference>
<name>A0ABP6U3S3_9ACTN</name>
<dbReference type="Gene3D" id="3.40.50.1820">
    <property type="entry name" value="alpha/beta hydrolase"/>
    <property type="match status" value="1"/>
</dbReference>
<dbReference type="SUPFAM" id="SSF53474">
    <property type="entry name" value="alpha/beta-Hydrolases"/>
    <property type="match status" value="1"/>
</dbReference>
<dbReference type="EMBL" id="BAAAXF010000060">
    <property type="protein sequence ID" value="GAA3501620.1"/>
    <property type="molecule type" value="Genomic_DNA"/>
</dbReference>
<accession>A0ABP6U3S3</accession>
<dbReference type="InterPro" id="IPR003386">
    <property type="entry name" value="LACT/PDAT_acylTrfase"/>
</dbReference>
<protein>
    <recommendedName>
        <fullName evidence="3">Lecithin:cholesterol acyltransferase</fullName>
    </recommendedName>
</protein>
<keyword evidence="2" id="KW-1185">Reference proteome</keyword>
<reference evidence="2" key="1">
    <citation type="journal article" date="2019" name="Int. J. Syst. Evol. Microbiol.">
        <title>The Global Catalogue of Microorganisms (GCM) 10K type strain sequencing project: providing services to taxonomists for standard genome sequencing and annotation.</title>
        <authorList>
            <consortium name="The Broad Institute Genomics Platform"/>
            <consortium name="The Broad Institute Genome Sequencing Center for Infectious Disease"/>
            <person name="Wu L."/>
            <person name="Ma J."/>
        </authorList>
    </citation>
    <scope>NUCLEOTIDE SEQUENCE [LARGE SCALE GENOMIC DNA]</scope>
    <source>
        <strain evidence="2">JCM 4816</strain>
    </source>
</reference>